<evidence type="ECO:0000313" key="2">
    <source>
        <dbReference type="EMBL" id="MFC0682905.1"/>
    </source>
</evidence>
<evidence type="ECO:0008006" key="4">
    <source>
        <dbReference type="Google" id="ProtNLM"/>
    </source>
</evidence>
<reference evidence="2 3" key="1">
    <citation type="submission" date="2024-09" db="EMBL/GenBank/DDBJ databases">
        <authorList>
            <person name="Sun Q."/>
            <person name="Mori K."/>
        </authorList>
    </citation>
    <scope>NUCLEOTIDE SEQUENCE [LARGE SCALE GENOMIC DNA]</scope>
    <source>
        <strain evidence="2 3">KCTC 23076</strain>
    </source>
</reference>
<name>A0ABV6S0Z2_9GAMM</name>
<keyword evidence="1" id="KW-0812">Transmembrane</keyword>
<gene>
    <name evidence="2" type="ORF">ACFFGH_34185</name>
</gene>
<proteinExistence type="predicted"/>
<accession>A0ABV6S0Z2</accession>
<evidence type="ECO:0000313" key="3">
    <source>
        <dbReference type="Proteomes" id="UP001589896"/>
    </source>
</evidence>
<organism evidence="2 3">
    <name type="scientific">Lysobacter korlensis</name>
    <dbReference type="NCBI Taxonomy" id="553636"/>
    <lineage>
        <taxon>Bacteria</taxon>
        <taxon>Pseudomonadati</taxon>
        <taxon>Pseudomonadota</taxon>
        <taxon>Gammaproteobacteria</taxon>
        <taxon>Lysobacterales</taxon>
        <taxon>Lysobacteraceae</taxon>
        <taxon>Lysobacter</taxon>
    </lineage>
</organism>
<sequence>MVWLAIAAFIAVVHVAAVILGRRTTDTLQQTAFTSGLLGLFSFPLLLYVGLKSICVAGACGHGQPVSFYLALALFVVSAVVSGASVAVLAVRRSRA</sequence>
<keyword evidence="3" id="KW-1185">Reference proteome</keyword>
<evidence type="ECO:0000256" key="1">
    <source>
        <dbReference type="SAM" id="Phobius"/>
    </source>
</evidence>
<keyword evidence="1" id="KW-0472">Membrane</keyword>
<feature type="transmembrane region" description="Helical" evidence="1">
    <location>
        <begin position="37"/>
        <end position="61"/>
    </location>
</feature>
<dbReference type="EMBL" id="JBHLTG010000028">
    <property type="protein sequence ID" value="MFC0682905.1"/>
    <property type="molecule type" value="Genomic_DNA"/>
</dbReference>
<protein>
    <recommendedName>
        <fullName evidence="4">Integron gene cassette protein</fullName>
    </recommendedName>
</protein>
<dbReference type="RefSeq" id="WP_386677380.1">
    <property type="nucleotide sequence ID" value="NZ_JBHLTG010000028.1"/>
</dbReference>
<keyword evidence="1" id="KW-1133">Transmembrane helix</keyword>
<feature type="transmembrane region" description="Helical" evidence="1">
    <location>
        <begin position="68"/>
        <end position="91"/>
    </location>
</feature>
<comment type="caution">
    <text evidence="2">The sequence shown here is derived from an EMBL/GenBank/DDBJ whole genome shotgun (WGS) entry which is preliminary data.</text>
</comment>
<dbReference type="Proteomes" id="UP001589896">
    <property type="component" value="Unassembled WGS sequence"/>
</dbReference>